<dbReference type="Gene3D" id="3.40.50.150">
    <property type="entry name" value="Vaccinia Virus protein VP39"/>
    <property type="match status" value="1"/>
</dbReference>
<dbReference type="GO" id="GO:0032259">
    <property type="term" value="P:methylation"/>
    <property type="evidence" value="ECO:0007669"/>
    <property type="project" value="UniProtKB-KW"/>
</dbReference>
<dbReference type="AlphaFoldDB" id="A0A932HVU9"/>
<dbReference type="PANTHER" id="PTHR24422">
    <property type="entry name" value="CHEMOTAXIS PROTEIN METHYLTRANSFERASE"/>
    <property type="match status" value="1"/>
</dbReference>
<dbReference type="EMBL" id="JACPUR010000007">
    <property type="protein sequence ID" value="MBI3126629.1"/>
    <property type="molecule type" value="Genomic_DNA"/>
</dbReference>
<dbReference type="InterPro" id="IPR011990">
    <property type="entry name" value="TPR-like_helical_dom_sf"/>
</dbReference>
<dbReference type="InterPro" id="IPR000780">
    <property type="entry name" value="CheR_MeTrfase"/>
</dbReference>
<protein>
    <submittedName>
        <fullName evidence="6">Tetratricopeptide repeat protein</fullName>
    </submittedName>
</protein>
<keyword evidence="1" id="KW-0489">Methyltransferase</keyword>
<evidence type="ECO:0000256" key="1">
    <source>
        <dbReference type="ARBA" id="ARBA00022603"/>
    </source>
</evidence>
<dbReference type="Proteomes" id="UP000782312">
    <property type="component" value="Unassembled WGS sequence"/>
</dbReference>
<sequence>MLAPDVGSRARELAASRLGLDFRERRQADLEQGLVRAWKTSPLPTLEAYLAWIETLPDESQEWGRLAGWLTVGETYFFRDRASVEALEQDVLPALIAARRAEGVFRLRLWSAGCSTGEEPYTLAILLDRLLPDRSAWSLTVLATDINLEALESARRGLYREWSLRETPQWIRDRHFRRRDAQTFELDPGIRRMVAFAPLNLAADVYPSLLTNTSSMDLILCRNVLMYFTRGAQRAATARLRRALGAGGWLAVSPAEASTELFHPLAPANFPGAILYRNGPASIPPLPRAWEEEPAEPAWPDLLLPIEAPPVTITPVVPLQSALSEEEAPEPAPGTETLLQEARTLAGRGELEKARQLCGAALAQERLNAEAYLLLAEICQEQGEISAALEALRTAIYLTPDSVPAHFLLGGLLLRQGDHRQGRRAMETVVRLLEPVPHDEVVPGCDGLTARRLRETARACLELQAMDGQNGTQRVPRRERVR</sequence>
<accession>A0A932HVU9</accession>
<dbReference type="PANTHER" id="PTHR24422:SF19">
    <property type="entry name" value="CHEMOTAXIS PROTEIN METHYLTRANSFERASE"/>
    <property type="match status" value="1"/>
</dbReference>
<evidence type="ECO:0000256" key="2">
    <source>
        <dbReference type="ARBA" id="ARBA00022679"/>
    </source>
</evidence>
<keyword evidence="4" id="KW-0802">TPR repeat</keyword>
<feature type="domain" description="CheR-type methyltransferase" evidence="5">
    <location>
        <begin position="1"/>
        <end position="257"/>
    </location>
</feature>
<dbReference type="SUPFAM" id="SSF48452">
    <property type="entry name" value="TPR-like"/>
    <property type="match status" value="1"/>
</dbReference>
<feature type="repeat" description="TPR" evidence="4">
    <location>
        <begin position="369"/>
        <end position="402"/>
    </location>
</feature>
<evidence type="ECO:0000313" key="7">
    <source>
        <dbReference type="Proteomes" id="UP000782312"/>
    </source>
</evidence>
<dbReference type="InterPro" id="IPR019734">
    <property type="entry name" value="TPR_rpt"/>
</dbReference>
<dbReference type="PRINTS" id="PR00996">
    <property type="entry name" value="CHERMTFRASE"/>
</dbReference>
<keyword evidence="3" id="KW-0949">S-adenosyl-L-methionine</keyword>
<evidence type="ECO:0000256" key="3">
    <source>
        <dbReference type="ARBA" id="ARBA00022691"/>
    </source>
</evidence>
<dbReference type="Pfam" id="PF01739">
    <property type="entry name" value="CheR"/>
    <property type="match status" value="1"/>
</dbReference>
<dbReference type="GO" id="GO:0008757">
    <property type="term" value="F:S-adenosylmethionine-dependent methyltransferase activity"/>
    <property type="evidence" value="ECO:0007669"/>
    <property type="project" value="InterPro"/>
</dbReference>
<dbReference type="SMART" id="SM00028">
    <property type="entry name" value="TPR"/>
    <property type="match status" value="2"/>
</dbReference>
<name>A0A932HVU9_UNCTE</name>
<evidence type="ECO:0000256" key="4">
    <source>
        <dbReference type="PROSITE-ProRule" id="PRU00339"/>
    </source>
</evidence>
<dbReference type="Gene3D" id="1.25.40.10">
    <property type="entry name" value="Tetratricopeptide repeat domain"/>
    <property type="match status" value="1"/>
</dbReference>
<dbReference type="InterPro" id="IPR022642">
    <property type="entry name" value="CheR_C"/>
</dbReference>
<evidence type="ECO:0000313" key="6">
    <source>
        <dbReference type="EMBL" id="MBI3126629.1"/>
    </source>
</evidence>
<dbReference type="SUPFAM" id="SSF53335">
    <property type="entry name" value="S-adenosyl-L-methionine-dependent methyltransferases"/>
    <property type="match status" value="1"/>
</dbReference>
<gene>
    <name evidence="6" type="ORF">HYZ11_03390</name>
</gene>
<dbReference type="InterPro" id="IPR050903">
    <property type="entry name" value="Bact_Chemotaxis_MeTrfase"/>
</dbReference>
<reference evidence="6" key="1">
    <citation type="submission" date="2020-07" db="EMBL/GenBank/DDBJ databases">
        <title>Huge and variable diversity of episymbiotic CPR bacteria and DPANN archaea in groundwater ecosystems.</title>
        <authorList>
            <person name="He C.Y."/>
            <person name="Keren R."/>
            <person name="Whittaker M."/>
            <person name="Farag I.F."/>
            <person name="Doudna J."/>
            <person name="Cate J.H.D."/>
            <person name="Banfield J.F."/>
        </authorList>
    </citation>
    <scope>NUCLEOTIDE SEQUENCE</scope>
    <source>
        <strain evidence="6">NC_groundwater_763_Ag_S-0.2um_68_21</strain>
    </source>
</reference>
<dbReference type="Pfam" id="PF14559">
    <property type="entry name" value="TPR_19"/>
    <property type="match status" value="1"/>
</dbReference>
<dbReference type="PROSITE" id="PS50123">
    <property type="entry name" value="CHER"/>
    <property type="match status" value="1"/>
</dbReference>
<dbReference type="InterPro" id="IPR029063">
    <property type="entry name" value="SAM-dependent_MTases_sf"/>
</dbReference>
<dbReference type="PROSITE" id="PS50005">
    <property type="entry name" value="TPR"/>
    <property type="match status" value="1"/>
</dbReference>
<proteinExistence type="predicted"/>
<keyword evidence="2" id="KW-0808">Transferase</keyword>
<evidence type="ECO:0000259" key="5">
    <source>
        <dbReference type="PROSITE" id="PS50123"/>
    </source>
</evidence>
<comment type="caution">
    <text evidence="6">The sequence shown here is derived from an EMBL/GenBank/DDBJ whole genome shotgun (WGS) entry which is preliminary data.</text>
</comment>
<organism evidence="6 7">
    <name type="scientific">Tectimicrobiota bacterium</name>
    <dbReference type="NCBI Taxonomy" id="2528274"/>
    <lineage>
        <taxon>Bacteria</taxon>
        <taxon>Pseudomonadati</taxon>
        <taxon>Nitrospinota/Tectimicrobiota group</taxon>
        <taxon>Candidatus Tectimicrobiota</taxon>
    </lineage>
</organism>
<dbReference type="SMART" id="SM00138">
    <property type="entry name" value="MeTrc"/>
    <property type="match status" value="1"/>
</dbReference>